<organism evidence="2 3">
    <name type="scientific">Candidatus Kaiserbacteria bacterium RIFCSPHIGHO2_01_FULL_55_17</name>
    <dbReference type="NCBI Taxonomy" id="1798484"/>
    <lineage>
        <taxon>Bacteria</taxon>
        <taxon>Candidatus Kaiseribacteriota</taxon>
    </lineage>
</organism>
<sequence length="72" mass="8150">MEVKVRVRAGARREVFEMITPISFTIAVREEAAKNAANRRVIERIAAYFKVPIKTVRIIRGHRSPSKTLSVG</sequence>
<proteinExistence type="inferred from homology"/>
<dbReference type="Pfam" id="PF02594">
    <property type="entry name" value="DUF167"/>
    <property type="match status" value="1"/>
</dbReference>
<dbReference type="SMART" id="SM01152">
    <property type="entry name" value="DUF167"/>
    <property type="match status" value="1"/>
</dbReference>
<dbReference type="Proteomes" id="UP000177958">
    <property type="component" value="Unassembled WGS sequence"/>
</dbReference>
<accession>A0A1F6DA62</accession>
<comment type="caution">
    <text evidence="2">The sequence shown here is derived from an EMBL/GenBank/DDBJ whole genome shotgun (WGS) entry which is preliminary data.</text>
</comment>
<dbReference type="InterPro" id="IPR003746">
    <property type="entry name" value="DUF167"/>
</dbReference>
<reference evidence="2 3" key="1">
    <citation type="journal article" date="2016" name="Nat. Commun.">
        <title>Thousands of microbial genomes shed light on interconnected biogeochemical processes in an aquifer system.</title>
        <authorList>
            <person name="Anantharaman K."/>
            <person name="Brown C.T."/>
            <person name="Hug L.A."/>
            <person name="Sharon I."/>
            <person name="Castelle C.J."/>
            <person name="Probst A.J."/>
            <person name="Thomas B.C."/>
            <person name="Singh A."/>
            <person name="Wilkins M.J."/>
            <person name="Karaoz U."/>
            <person name="Brodie E.L."/>
            <person name="Williams K.H."/>
            <person name="Hubbard S.S."/>
            <person name="Banfield J.F."/>
        </authorList>
    </citation>
    <scope>NUCLEOTIDE SEQUENCE [LARGE SCALE GENOMIC DNA]</scope>
</reference>
<evidence type="ECO:0000256" key="1">
    <source>
        <dbReference type="ARBA" id="ARBA00010364"/>
    </source>
</evidence>
<evidence type="ECO:0000313" key="2">
    <source>
        <dbReference type="EMBL" id="OGG58328.1"/>
    </source>
</evidence>
<dbReference type="InterPro" id="IPR036591">
    <property type="entry name" value="YggU-like_sf"/>
</dbReference>
<dbReference type="Gene3D" id="3.30.1200.10">
    <property type="entry name" value="YggU-like"/>
    <property type="match status" value="1"/>
</dbReference>
<dbReference type="SUPFAM" id="SSF69786">
    <property type="entry name" value="YggU-like"/>
    <property type="match status" value="1"/>
</dbReference>
<protein>
    <submittedName>
        <fullName evidence="2">Uncharacterized protein</fullName>
    </submittedName>
</protein>
<comment type="similarity">
    <text evidence="1">Belongs to the UPF0235 family.</text>
</comment>
<name>A0A1F6DA62_9BACT</name>
<dbReference type="EMBL" id="MFKX01000004">
    <property type="protein sequence ID" value="OGG58328.1"/>
    <property type="molecule type" value="Genomic_DNA"/>
</dbReference>
<evidence type="ECO:0000313" key="3">
    <source>
        <dbReference type="Proteomes" id="UP000177958"/>
    </source>
</evidence>
<dbReference type="AlphaFoldDB" id="A0A1F6DA62"/>
<gene>
    <name evidence="2" type="ORF">A2853_00205</name>
</gene>
<dbReference type="NCBIfam" id="TIGR00251">
    <property type="entry name" value="DUF167 family protein"/>
    <property type="match status" value="1"/>
</dbReference>